<keyword evidence="1" id="KW-0614">Plasmid</keyword>
<dbReference type="PANTHER" id="PTHR39473">
    <property type="match status" value="1"/>
</dbReference>
<dbReference type="SUPFAM" id="SSF109854">
    <property type="entry name" value="DinB/YfiT-like putative metalloenzymes"/>
    <property type="match status" value="1"/>
</dbReference>
<dbReference type="PANTHER" id="PTHR39473:SF1">
    <property type="entry name" value="DINB-LIKE DOMAIN-CONTAINING PROTEIN"/>
    <property type="match status" value="1"/>
</dbReference>
<dbReference type="RefSeq" id="WP_306099676.1">
    <property type="nucleotide sequence ID" value="NZ_CP162602.1"/>
</dbReference>
<dbReference type="AlphaFoldDB" id="A0AB39HL03"/>
<sequence>MTQTLCPSITGNLEAIEQGLAFFQHCKQSDYTYSAKPYVDSSMGQHLRHILDLYRAVINANNIGVVDYDARRRGAKVETDLETGVEELHEIKNWLLAIDEKSLDVPLSILSEATLATQQICEMTSSLRRELLFTASHTIHHYAMIKTIGKHRNIELNESFGFAPSTSTYLRGRA</sequence>
<organism evidence="1">
    <name type="scientific">Vibrio sp. HB236076</name>
    <dbReference type="NCBI Taxonomy" id="3232307"/>
    <lineage>
        <taxon>Bacteria</taxon>
        <taxon>Pseudomonadati</taxon>
        <taxon>Pseudomonadota</taxon>
        <taxon>Gammaproteobacteria</taxon>
        <taxon>Vibrionales</taxon>
        <taxon>Vibrionaceae</taxon>
        <taxon>Vibrio</taxon>
    </lineage>
</organism>
<dbReference type="InterPro" id="IPR034660">
    <property type="entry name" value="DinB/YfiT-like"/>
</dbReference>
<gene>
    <name evidence="1" type="ORF">AB0763_13295</name>
</gene>
<name>A0AB39HL03_9VIBR</name>
<accession>A0AB39HL03</accession>
<dbReference type="EMBL" id="CP162602">
    <property type="protein sequence ID" value="XDK26761.1"/>
    <property type="molecule type" value="Genomic_DNA"/>
</dbReference>
<geneLocation type="plasmid" evidence="1">
    <name>p-HB236076</name>
</geneLocation>
<proteinExistence type="predicted"/>
<evidence type="ECO:0000313" key="1">
    <source>
        <dbReference type="EMBL" id="XDK26761.1"/>
    </source>
</evidence>
<reference evidence="1" key="1">
    <citation type="submission" date="2024-07" db="EMBL/GenBank/DDBJ databases">
        <title>Genome Analysis of a Potential Novel Vibrio Species Secreting pH- and Thermo-stable Alginate Lyase and its Application in Producing Alginate Oligosaccharides.</title>
        <authorList>
            <person name="Huang H."/>
            <person name="Bao K."/>
        </authorList>
    </citation>
    <scope>NUCLEOTIDE SEQUENCE</scope>
    <source>
        <strain evidence="1">HB236076</strain>
        <plasmid evidence="1">p-HB236076</plasmid>
    </source>
</reference>
<protein>
    <submittedName>
        <fullName evidence="1">DinB family protein</fullName>
    </submittedName>
</protein>
<dbReference type="KEGG" id="vih:AB0763_13295"/>